<keyword evidence="3" id="KW-0479">Metal-binding</keyword>
<evidence type="ECO:0000256" key="10">
    <source>
        <dbReference type="SAM" id="MobiDB-lite"/>
    </source>
</evidence>
<gene>
    <name evidence="13" type="ORF">H4R26_001610</name>
</gene>
<evidence type="ECO:0000259" key="12">
    <source>
        <dbReference type="Pfam" id="PF20645"/>
    </source>
</evidence>
<evidence type="ECO:0000259" key="11">
    <source>
        <dbReference type="Pfam" id="PF20644"/>
    </source>
</evidence>
<dbReference type="AlphaFoldDB" id="A0A9W8EGF9"/>
<evidence type="ECO:0000256" key="8">
    <source>
        <dbReference type="ARBA" id="ARBA00023163"/>
    </source>
</evidence>
<dbReference type="Pfam" id="PF20644">
    <property type="entry name" value="Rrn7_cyclin_N"/>
    <property type="match status" value="1"/>
</dbReference>
<dbReference type="GO" id="GO:0042790">
    <property type="term" value="P:nucleolar large rRNA transcription by RNA polymerase I"/>
    <property type="evidence" value="ECO:0007669"/>
    <property type="project" value="TreeGrafter"/>
</dbReference>
<keyword evidence="6" id="KW-0805">Transcription regulation</keyword>
<evidence type="ECO:0000256" key="4">
    <source>
        <dbReference type="ARBA" id="ARBA00022771"/>
    </source>
</evidence>
<evidence type="ECO:0000256" key="2">
    <source>
        <dbReference type="ARBA" id="ARBA00006899"/>
    </source>
</evidence>
<keyword evidence="8" id="KW-0804">Transcription</keyword>
<evidence type="ECO:0000256" key="6">
    <source>
        <dbReference type="ARBA" id="ARBA00023015"/>
    </source>
</evidence>
<evidence type="ECO:0000313" key="13">
    <source>
        <dbReference type="EMBL" id="KAJ2006030.1"/>
    </source>
</evidence>
<reference evidence="13" key="1">
    <citation type="submission" date="2022-07" db="EMBL/GenBank/DDBJ databases">
        <title>Phylogenomic reconstructions and comparative analyses of Kickxellomycotina fungi.</title>
        <authorList>
            <person name="Reynolds N.K."/>
            <person name="Stajich J.E."/>
            <person name="Barry K."/>
            <person name="Grigoriev I.V."/>
            <person name="Crous P."/>
            <person name="Smith M.E."/>
        </authorList>
    </citation>
    <scope>NUCLEOTIDE SEQUENCE</scope>
    <source>
        <strain evidence="13">IMI 214461</strain>
    </source>
</reference>
<keyword evidence="14" id="KW-1185">Reference proteome</keyword>
<dbReference type="InterPro" id="IPR048538">
    <property type="entry name" value="Rrn7_cyclin_C"/>
</dbReference>
<dbReference type="PANTHER" id="PTHR31576">
    <property type="entry name" value="TATA BOX-BINDING PROTEIN-ASSOCIATED FACTOR RNA POLYMERASE I SUBUNIT B"/>
    <property type="match status" value="1"/>
</dbReference>
<dbReference type="EMBL" id="JANBQF010000075">
    <property type="protein sequence ID" value="KAJ2006030.1"/>
    <property type="molecule type" value="Genomic_DNA"/>
</dbReference>
<dbReference type="GO" id="GO:0070860">
    <property type="term" value="C:RNA polymerase I core factor complex"/>
    <property type="evidence" value="ECO:0007669"/>
    <property type="project" value="InterPro"/>
</dbReference>
<protein>
    <submittedName>
        <fullName evidence="13">Uncharacterized protein</fullName>
    </submittedName>
</protein>
<dbReference type="Proteomes" id="UP001150907">
    <property type="component" value="Unassembled WGS sequence"/>
</dbReference>
<name>A0A9W8EGF9_9FUNG</name>
<feature type="compositionally biased region" description="Polar residues" evidence="10">
    <location>
        <begin position="507"/>
        <end position="523"/>
    </location>
</feature>
<keyword evidence="9" id="KW-0539">Nucleus</keyword>
<organism evidence="13 14">
    <name type="scientific">Coemansia thaxteri</name>
    <dbReference type="NCBI Taxonomy" id="2663907"/>
    <lineage>
        <taxon>Eukaryota</taxon>
        <taxon>Fungi</taxon>
        <taxon>Fungi incertae sedis</taxon>
        <taxon>Zoopagomycota</taxon>
        <taxon>Kickxellomycotina</taxon>
        <taxon>Kickxellomycetes</taxon>
        <taxon>Kickxellales</taxon>
        <taxon>Kickxellaceae</taxon>
        <taxon>Coemansia</taxon>
    </lineage>
</organism>
<feature type="region of interest" description="Disordered" evidence="10">
    <location>
        <begin position="109"/>
        <end position="132"/>
    </location>
</feature>
<dbReference type="Pfam" id="PF20645">
    <property type="entry name" value="Rrn7_cyclin_C"/>
    <property type="match status" value="1"/>
</dbReference>
<accession>A0A9W8EGF9</accession>
<dbReference type="GO" id="GO:0001164">
    <property type="term" value="F:RNA polymerase I core promoter sequence-specific DNA binding"/>
    <property type="evidence" value="ECO:0007669"/>
    <property type="project" value="InterPro"/>
</dbReference>
<feature type="domain" description="Rrn7/TAF1B N-terminal cyclin" evidence="11">
    <location>
        <begin position="199"/>
        <end position="275"/>
    </location>
</feature>
<dbReference type="InterPro" id="IPR048540">
    <property type="entry name" value="Rrn7_cyclin_N"/>
</dbReference>
<evidence type="ECO:0000256" key="9">
    <source>
        <dbReference type="ARBA" id="ARBA00023242"/>
    </source>
</evidence>
<evidence type="ECO:0000256" key="3">
    <source>
        <dbReference type="ARBA" id="ARBA00022723"/>
    </source>
</evidence>
<keyword evidence="5" id="KW-0862">Zinc</keyword>
<comment type="caution">
    <text evidence="13">The sequence shown here is derived from an EMBL/GenBank/DDBJ whole genome shotgun (WGS) entry which is preliminary data.</text>
</comment>
<sequence>MSFREDGRVMCTNGHEQAGIVEEDAQAIVAGTTRRRQKSVFKRQNVVKLAQQRRLYGNRARFLVVEVYQHILKSMATALVRDYGAPDALDGAVRNLWLSYVSKLDNISPPDDDDGCDGGNMAPDFSANPHDSHSSTLLAEALFTQHTQSQRFDPAEDSLDSLLRRVDDDIAKDEEEMMAWDRDFLERDAEERHSPVAVQDSNPDSRADTGTHSQYNAKLYARTLEKIETYPRMEYLPALLCLAYRWLRLPMVCADMFRLLADGRLPYLSAHANLPADIQSQLGSGYSILFQCSMAPSTRRLVFMTDAFACFFAKHYSIEAPLMDTPQLLLSLISRLGLDIQLYSMVMRLLELVSMYPNHCFRMGRRPEVVLVSSIIVVLKMHYGLDEIERHAPPAAAYQAPNLPPLQAFLDKWRDDWEAELCVGVLPYLTDFGDEWEAAFAASCRRLMSKNAIPRSRSAYKEIAVKYRRMLESLASESQMSAEHAARILPPEYAKRFGSTGHAVVQTPGSEQTPIANAMSQSVRPVRTPCTETSRSSGHPERSQKRPPYTMVEPLGNHPEIQLEPGELYVAMANTHSSESCPGYMVPTMGLVYARCAMVVGCSQTMLSNFITALEDRIDQVISHSNKDPGS</sequence>
<dbReference type="PANTHER" id="PTHR31576:SF2">
    <property type="entry name" value="TATA BOX-BINDING PROTEIN-ASSOCIATED FACTOR RNA POLYMERASE I SUBUNIT B"/>
    <property type="match status" value="1"/>
</dbReference>
<keyword evidence="4" id="KW-0863">Zinc-finger</keyword>
<evidence type="ECO:0000256" key="7">
    <source>
        <dbReference type="ARBA" id="ARBA00023125"/>
    </source>
</evidence>
<feature type="domain" description="Rrn7/TAF1B C-terminal cyclin" evidence="12">
    <location>
        <begin position="307"/>
        <end position="392"/>
    </location>
</feature>
<dbReference type="OrthoDB" id="428577at2759"/>
<evidence type="ECO:0000313" key="14">
    <source>
        <dbReference type="Proteomes" id="UP001150907"/>
    </source>
</evidence>
<proteinExistence type="inferred from homology"/>
<dbReference type="GO" id="GO:0008270">
    <property type="term" value="F:zinc ion binding"/>
    <property type="evidence" value="ECO:0007669"/>
    <property type="project" value="UniProtKB-KW"/>
</dbReference>
<dbReference type="InterPro" id="IPR033599">
    <property type="entry name" value="TAF1B/Rrn7"/>
</dbReference>
<comment type="similarity">
    <text evidence="2">Belongs to the RRN7/TAF1B family.</text>
</comment>
<keyword evidence="7" id="KW-0238">DNA-binding</keyword>
<comment type="subcellular location">
    <subcellularLocation>
        <location evidence="1">Nucleus</location>
        <location evidence="1">Nucleolus</location>
    </subcellularLocation>
</comment>
<feature type="region of interest" description="Disordered" evidence="10">
    <location>
        <begin position="503"/>
        <end position="549"/>
    </location>
</feature>
<evidence type="ECO:0000256" key="1">
    <source>
        <dbReference type="ARBA" id="ARBA00004604"/>
    </source>
</evidence>
<feature type="region of interest" description="Disordered" evidence="10">
    <location>
        <begin position="191"/>
        <end position="212"/>
    </location>
</feature>
<evidence type="ECO:0000256" key="5">
    <source>
        <dbReference type="ARBA" id="ARBA00022833"/>
    </source>
</evidence>